<reference evidence="2" key="2">
    <citation type="submission" date="2008-05" db="EMBL/GenBank/DDBJ databases">
        <title>Genome sequence of Clostridium botulinum Ba4 strain 657 plasmid pCLJ.</title>
        <authorList>
            <person name="Shrivastava S."/>
            <person name="Brown J.L."/>
            <person name="Bruce D."/>
            <person name="Detter C."/>
            <person name="Munk C."/>
            <person name="Smith L.A."/>
            <person name="Smith T.J."/>
            <person name="Sutton G."/>
            <person name="Brettin T.S."/>
        </authorList>
    </citation>
    <scope>NUCLEOTIDE SEQUENCE [LARGE SCALE GENOMIC DNA]</scope>
    <source>
        <strain evidence="2">657 / Type Ba4</strain>
        <plasmid evidence="2">pCLJ</plasmid>
    </source>
</reference>
<dbReference type="EMBL" id="CP001081">
    <property type="protein sequence ID" value="ACQ51284.1"/>
    <property type="molecule type" value="Genomic_DNA"/>
</dbReference>
<dbReference type="KEGG" id="cbi:CLJ_0106"/>
<accession>A0A3F2ZPU8</accession>
<sequence>MQIRRGYLMDNVQKINDLYYEKLFNKVEEWQGQKLTEELKKQIVDSINEFIKMLVDLGLVKYRKIEFNDIYEQGIGIEDGFFICVEENEDETIFIDDDCFD</sequence>
<dbReference type="AlphaFoldDB" id="A0A3F2ZPU8"/>
<reference evidence="1 2" key="1">
    <citation type="journal article" date="2007" name="PLoS ONE">
        <title>Analysis of the neurotoxin complex genes in Clostridium botulinum A1-A4 and B1 strains: BoNT/A3, /Ba4 and /B1 clusters are located within plasmids.</title>
        <authorList>
            <person name="Smith T.J."/>
            <person name="Hill K.K."/>
            <person name="Foley B.T."/>
            <person name="Detter J.C."/>
            <person name="Munk A.C."/>
            <person name="Bruce D.C."/>
            <person name="Doggett N.A."/>
            <person name="Smith L.A."/>
            <person name="Marks J.D."/>
            <person name="Xie G."/>
            <person name="Brettin T.S."/>
        </authorList>
    </citation>
    <scope>NUCLEOTIDE SEQUENCE [LARGE SCALE GENOMIC DNA]</scope>
    <source>
        <strain evidence="2">657 / Type Ba4</strain>
    </source>
</reference>
<dbReference type="Proteomes" id="UP000002333">
    <property type="component" value="Plasmid pCLJ"/>
</dbReference>
<organism evidence="1 2">
    <name type="scientific">Clostridium botulinum (strain 657 / Type Ba4)</name>
    <dbReference type="NCBI Taxonomy" id="515621"/>
    <lineage>
        <taxon>Bacteria</taxon>
        <taxon>Bacillati</taxon>
        <taxon>Bacillota</taxon>
        <taxon>Clostridia</taxon>
        <taxon>Eubacteriales</taxon>
        <taxon>Clostridiaceae</taxon>
        <taxon>Clostridium</taxon>
    </lineage>
</organism>
<protein>
    <submittedName>
        <fullName evidence="1">Uncharacterized protein</fullName>
    </submittedName>
</protein>
<name>A0A3F2ZPU8_CLOB6</name>
<evidence type="ECO:0000313" key="2">
    <source>
        <dbReference type="Proteomes" id="UP000002333"/>
    </source>
</evidence>
<geneLocation type="plasmid" evidence="1 2">
    <name>pCLJ</name>
</geneLocation>
<evidence type="ECO:0000313" key="1">
    <source>
        <dbReference type="EMBL" id="ACQ51284.1"/>
    </source>
</evidence>
<proteinExistence type="predicted"/>
<gene>
    <name evidence="1" type="ordered locus">CLJ_0106</name>
</gene>
<keyword evidence="1" id="KW-0614">Plasmid</keyword>